<sequence length="1716" mass="186166">MAPKAKGEKKANKGATDRAASPAPAVVTENAAPAGPAPSWKVHLARLAVPDGFDPGLLFSAAAEGRPCISLIEPLAILKESKDADIVAELKSLPAGEPPPAELIMKVLVNKFAEDKAAGIERKARPAEEGAEENIASQTPHEGEPADELIKDEPPPPDESADVYYLLKDFPRGPADGPAMSAAGFELDTLVTLKMDNKGLRLAAAAALEAAAAAAPAKGKGKAAEAAKVVDPAQAELSSTEEPIELPTDGLTEALVPVLGKVGAGFQETLAVALSMPAAEGWAKPAMIFSKLASVLYAVAQKKHMYNNFKLTLTVQDVPRVACPVDMTHYRRLLSTLPIHTVSVAYILHCMVEQVVLSTLTSDEQSMLASELSLQAIESMLCAAVEAEGKLPLTGPRSASESAAMSSQDALLVPFWDGITARELTPPPLGLPQPNKDELALQATTERNMHDALPVPAKHRRGMPAEASLTAEERGIERTELHHFSRFSSTQIDASMCLRGLARLINGADPHRGSRGHGWLLASRPWAEELSRTQLAQRMLELRATSRRSTRLHAYHARDDVLLYALHDSVPPEREGVDAWRCELFDLVSRKFGAWHAWLMRSGPDEDVPSAPLPPFGGVLYNLDERVTDLLLTTTSLYPCDHHILRFTMCGTYSMCTIEPRSGGYARMLRGIGMPPPPADFSVTFSDGGRAHLMMADDGEWSAWIGGVDGLQVALQCSGTVHMMQPHAEPSTDNTASDAATLILSGLVLSGAPSNEAEKLHLKAILLDVEPPEVTVLSPAVHMRSEVDTYNFDALKISLPLGSPRPPFLRFELWDKDPDVDPDASPIVAAESRLSNVASGGFDLVLSSPGREGADISLSGTFELERLEDVPKPEPTPAEVSRTILPTGVVIVHFEDGSKRVMHRNGNTADRKATGPHAGSWVTTNLRGLRMGTTSTGESFYVAPVAVASSTDPVSHNVVTTRADGTLVLSRADGSRLVQFSDGTAINSSPEAVKNAQRGSLSVRCDGYAPVDINLRLAEVTMFGLDGTDAKVRDASVSVHHRSGLQFTLSKEGKVHYFPAQLAWMAGRARDEATCVYKLDLVASTLETKDPQGSVFRVSFDQGHSVDLVLPDELSSAETPVAEDEDPDWSHPPKLFICRADGTGVELLRTADVAPFMQARDVDADQGICMHLREPVSGDTTAEVHTWVWRDWLQHTVTKLAADRDRSDAQLLLAYLPKVKYVPPTTTLLHFRRLLKREPLTAAQREYLEKELLEMEQYRVHEEKRAQELHIKDTRSEGEGESERDLQQELLQTKGAPTHISRDIDTEVSNGMAHMSRAYRLSQAASGRENSMERDMDRSIQRLTLKATINAVDELQPQKAPDAPSKIGKYMERRPKPLQVGGDLRFFDSTTKTQLDPWPQDKHCNPDLNTEPSPTGSNADDQMNAAPAASRMSTVAETQREKPRPAPKVFKAIPTASPADMTLTLPLPANRMSVRIPPKLDGGVRPSKVSAPVVSNQPAPSNPNVSNLLLEGPFKRSVHTMSVNQRYMHRDPTLNPAFELTPAAASFGYLKVGSVARFKLKLSNVSNLPQRFVIKGPRGGSGSVSIVYTPGVAAPGISIPFEIEICSQLAAEVREVVTVITEREEITLPVDAIILDEEAFDERMAAKGEDATALIKLPRIISAEPRDPSLGKTVPRRVNETTVGTKRFTAPGRDTCYTRPDFFSEPPSGDEMEESP</sequence>
<organism evidence="2 3">
    <name type="scientific">Prymnesium parvum</name>
    <name type="common">Toxic golden alga</name>
    <dbReference type="NCBI Taxonomy" id="97485"/>
    <lineage>
        <taxon>Eukaryota</taxon>
        <taxon>Haptista</taxon>
        <taxon>Haptophyta</taxon>
        <taxon>Prymnesiophyceae</taxon>
        <taxon>Prymnesiales</taxon>
        <taxon>Prymnesiaceae</taxon>
        <taxon>Prymnesium</taxon>
    </lineage>
</organism>
<dbReference type="PANTHER" id="PTHR21963:SF1">
    <property type="entry name" value="SPERM-ASSOCIATED ANTIGEN 17"/>
    <property type="match status" value="1"/>
</dbReference>
<name>A0AB34ICA1_PRYPA</name>
<dbReference type="InterPro" id="IPR026173">
    <property type="entry name" value="SPAG17"/>
</dbReference>
<feature type="region of interest" description="Disordered" evidence="1">
    <location>
        <begin position="1"/>
        <end position="36"/>
    </location>
</feature>
<evidence type="ECO:0000313" key="3">
    <source>
        <dbReference type="Proteomes" id="UP001515480"/>
    </source>
</evidence>
<feature type="region of interest" description="Disordered" evidence="1">
    <location>
        <begin position="122"/>
        <end position="160"/>
    </location>
</feature>
<proteinExistence type="predicted"/>
<feature type="region of interest" description="Disordered" evidence="1">
    <location>
        <begin position="1389"/>
        <end position="1446"/>
    </location>
</feature>
<dbReference type="Pfam" id="PF14874">
    <property type="entry name" value="PapD-like"/>
    <property type="match status" value="1"/>
</dbReference>
<dbReference type="Proteomes" id="UP001515480">
    <property type="component" value="Unassembled WGS sequence"/>
</dbReference>
<reference evidence="2 3" key="1">
    <citation type="journal article" date="2024" name="Science">
        <title>Giant polyketide synthase enzymes in the biosynthesis of giant marine polyether toxins.</title>
        <authorList>
            <person name="Fallon T.R."/>
            <person name="Shende V.V."/>
            <person name="Wierzbicki I.H."/>
            <person name="Pendleton A.L."/>
            <person name="Watervoot N.F."/>
            <person name="Auber R.P."/>
            <person name="Gonzalez D.J."/>
            <person name="Wisecaver J.H."/>
            <person name="Moore B.S."/>
        </authorList>
    </citation>
    <scope>NUCLEOTIDE SEQUENCE [LARGE SCALE GENOMIC DNA]</scope>
    <source>
        <strain evidence="2 3">12B1</strain>
    </source>
</reference>
<feature type="compositionally biased region" description="Polar residues" evidence="1">
    <location>
        <begin position="1407"/>
        <end position="1421"/>
    </location>
</feature>
<gene>
    <name evidence="2" type="ORF">AB1Y20_016854</name>
</gene>
<evidence type="ECO:0000256" key="1">
    <source>
        <dbReference type="SAM" id="MobiDB-lite"/>
    </source>
</evidence>
<protein>
    <submittedName>
        <fullName evidence="2">Uncharacterized protein</fullName>
    </submittedName>
</protein>
<dbReference type="Gene3D" id="2.60.40.10">
    <property type="entry name" value="Immunoglobulins"/>
    <property type="match status" value="1"/>
</dbReference>
<feature type="region of interest" description="Disordered" evidence="1">
    <location>
        <begin position="1474"/>
        <end position="1508"/>
    </location>
</feature>
<dbReference type="GO" id="GO:1990716">
    <property type="term" value="C:axonemal central apparatus"/>
    <property type="evidence" value="ECO:0007669"/>
    <property type="project" value="TreeGrafter"/>
</dbReference>
<dbReference type="PANTHER" id="PTHR21963">
    <property type="entry name" value="PF6"/>
    <property type="match status" value="1"/>
</dbReference>
<accession>A0AB34ICA1</accession>
<dbReference type="GO" id="GO:1904158">
    <property type="term" value="P:axonemal central apparatus assembly"/>
    <property type="evidence" value="ECO:0007669"/>
    <property type="project" value="TreeGrafter"/>
</dbReference>
<dbReference type="InterPro" id="IPR013783">
    <property type="entry name" value="Ig-like_fold"/>
</dbReference>
<comment type="caution">
    <text evidence="2">The sequence shown here is derived from an EMBL/GenBank/DDBJ whole genome shotgun (WGS) entry which is preliminary data.</text>
</comment>
<feature type="compositionally biased region" description="Polar residues" evidence="1">
    <location>
        <begin position="1493"/>
        <end position="1507"/>
    </location>
</feature>
<feature type="compositionally biased region" description="Basic and acidic residues" evidence="1">
    <location>
        <begin position="141"/>
        <end position="154"/>
    </location>
</feature>
<evidence type="ECO:0000313" key="2">
    <source>
        <dbReference type="EMBL" id="KAL1495488.1"/>
    </source>
</evidence>
<dbReference type="EMBL" id="JBGBPQ010000032">
    <property type="protein sequence ID" value="KAL1495488.1"/>
    <property type="molecule type" value="Genomic_DNA"/>
</dbReference>
<keyword evidence="3" id="KW-1185">Reference proteome</keyword>
<feature type="region of interest" description="Disordered" evidence="1">
    <location>
        <begin position="1681"/>
        <end position="1716"/>
    </location>
</feature>
<feature type="compositionally biased region" description="Basic and acidic residues" evidence="1">
    <location>
        <begin position="1"/>
        <end position="11"/>
    </location>
</feature>